<dbReference type="PROSITE" id="PS50165">
    <property type="entry name" value="UVRC"/>
    <property type="match status" value="1"/>
</dbReference>
<feature type="domain" description="GIY-YIG" evidence="9">
    <location>
        <begin position="14"/>
        <end position="92"/>
    </location>
</feature>
<dbReference type="OrthoDB" id="9804933at2"/>
<comment type="subcellular location">
    <subcellularLocation>
        <location evidence="7">Cytoplasm</location>
    </subcellularLocation>
</comment>
<dbReference type="CDD" id="cd10434">
    <property type="entry name" value="GIY-YIG_UvrC_Cho"/>
    <property type="match status" value="1"/>
</dbReference>
<dbReference type="InterPro" id="IPR001943">
    <property type="entry name" value="UVR_dom"/>
</dbReference>
<dbReference type="InterPro" id="IPR035901">
    <property type="entry name" value="GIY-YIG_endonuc_sf"/>
</dbReference>
<dbReference type="GO" id="GO:0003677">
    <property type="term" value="F:DNA binding"/>
    <property type="evidence" value="ECO:0007669"/>
    <property type="project" value="UniProtKB-UniRule"/>
</dbReference>
<evidence type="ECO:0000259" key="10">
    <source>
        <dbReference type="PROSITE" id="PS50165"/>
    </source>
</evidence>
<comment type="caution">
    <text evidence="11">The sequence shown here is derived from an EMBL/GenBank/DDBJ whole genome shotgun (WGS) entry which is preliminary data.</text>
</comment>
<evidence type="ECO:0000256" key="3">
    <source>
        <dbReference type="ARBA" id="ARBA00022769"/>
    </source>
</evidence>
<dbReference type="Pfam" id="PF01541">
    <property type="entry name" value="GIY-YIG"/>
    <property type="match status" value="1"/>
</dbReference>
<comment type="subunit">
    <text evidence="7">Interacts with UvrB in an incision complex.</text>
</comment>
<dbReference type="PANTHER" id="PTHR30562:SF1">
    <property type="entry name" value="UVRABC SYSTEM PROTEIN C"/>
    <property type="match status" value="1"/>
</dbReference>
<dbReference type="EMBL" id="QAON01000011">
    <property type="protein sequence ID" value="PTQ88526.1"/>
    <property type="molecule type" value="Genomic_DNA"/>
</dbReference>
<dbReference type="Pfam" id="PF22920">
    <property type="entry name" value="UvrC_RNaseH"/>
    <property type="match status" value="1"/>
</dbReference>
<dbReference type="PROSITE" id="PS50151">
    <property type="entry name" value="UVR"/>
    <property type="match status" value="1"/>
</dbReference>
<dbReference type="Proteomes" id="UP000244223">
    <property type="component" value="Unassembled WGS sequence"/>
</dbReference>
<dbReference type="AlphaFoldDB" id="A0A2T5IX42"/>
<keyword evidence="1 7" id="KW-0963">Cytoplasm</keyword>
<keyword evidence="4 7" id="KW-0267">Excision nuclease</keyword>
<proteinExistence type="inferred from homology"/>
<dbReference type="SUPFAM" id="SSF46600">
    <property type="entry name" value="C-terminal UvrC-binding domain of UvrB"/>
    <property type="match status" value="1"/>
</dbReference>
<dbReference type="NCBIfam" id="TIGR00194">
    <property type="entry name" value="uvrC"/>
    <property type="match status" value="1"/>
</dbReference>
<dbReference type="InterPro" id="IPR001162">
    <property type="entry name" value="UvrC_RNase_H_dom"/>
</dbReference>
<evidence type="ECO:0000313" key="12">
    <source>
        <dbReference type="Proteomes" id="UP000244223"/>
    </source>
</evidence>
<feature type="domain" description="UVR" evidence="8">
    <location>
        <begin position="203"/>
        <end position="238"/>
    </location>
</feature>
<evidence type="ECO:0000259" key="8">
    <source>
        <dbReference type="PROSITE" id="PS50151"/>
    </source>
</evidence>
<dbReference type="Gene3D" id="4.10.860.10">
    <property type="entry name" value="UVR domain"/>
    <property type="match status" value="1"/>
</dbReference>
<dbReference type="InterPro" id="IPR047296">
    <property type="entry name" value="GIY-YIG_UvrC_Cho"/>
</dbReference>
<dbReference type="InterPro" id="IPR004791">
    <property type="entry name" value="UvrC"/>
</dbReference>
<evidence type="ECO:0000256" key="5">
    <source>
        <dbReference type="ARBA" id="ARBA00023204"/>
    </source>
</evidence>
<gene>
    <name evidence="7" type="primary">uvrC</name>
    <name evidence="11" type="ORF">C8N29_11147</name>
</gene>
<dbReference type="InterPro" id="IPR010994">
    <property type="entry name" value="RuvA_2-like"/>
</dbReference>
<dbReference type="GO" id="GO:0009381">
    <property type="term" value="F:excinuclease ABC activity"/>
    <property type="evidence" value="ECO:0007669"/>
    <property type="project" value="UniProtKB-UniRule"/>
</dbReference>
<keyword evidence="3 7" id="KW-0228">DNA excision</keyword>
<dbReference type="GO" id="GO:0005737">
    <property type="term" value="C:cytoplasm"/>
    <property type="evidence" value="ECO:0007669"/>
    <property type="project" value="UniProtKB-SubCell"/>
</dbReference>
<evidence type="ECO:0000256" key="2">
    <source>
        <dbReference type="ARBA" id="ARBA00022763"/>
    </source>
</evidence>
<dbReference type="PROSITE" id="PS50164">
    <property type="entry name" value="GIY_YIG"/>
    <property type="match status" value="1"/>
</dbReference>
<dbReference type="Gene3D" id="1.10.150.20">
    <property type="entry name" value="5' to 3' exonuclease, C-terminal subdomain"/>
    <property type="match status" value="1"/>
</dbReference>
<dbReference type="GO" id="GO:0009432">
    <property type="term" value="P:SOS response"/>
    <property type="evidence" value="ECO:0007669"/>
    <property type="project" value="UniProtKB-UniRule"/>
</dbReference>
<dbReference type="HAMAP" id="MF_00203">
    <property type="entry name" value="UvrC"/>
    <property type="match status" value="1"/>
</dbReference>
<dbReference type="PANTHER" id="PTHR30562">
    <property type="entry name" value="UVRC/OXIDOREDUCTASE"/>
    <property type="match status" value="1"/>
</dbReference>
<dbReference type="InterPro" id="IPR050066">
    <property type="entry name" value="UvrABC_protein_C"/>
</dbReference>
<dbReference type="Gene3D" id="3.40.1440.10">
    <property type="entry name" value="GIY-YIG endonuclease"/>
    <property type="match status" value="1"/>
</dbReference>
<accession>A0A2T5IX42</accession>
<organism evidence="11 12">
    <name type="scientific">Agitococcus lubricus</name>
    <dbReference type="NCBI Taxonomy" id="1077255"/>
    <lineage>
        <taxon>Bacteria</taxon>
        <taxon>Pseudomonadati</taxon>
        <taxon>Pseudomonadota</taxon>
        <taxon>Gammaproteobacteria</taxon>
        <taxon>Moraxellales</taxon>
        <taxon>Moraxellaceae</taxon>
        <taxon>Agitococcus</taxon>
    </lineage>
</organism>
<dbReference type="RefSeq" id="WP_107866164.1">
    <property type="nucleotide sequence ID" value="NZ_QAON01000011.1"/>
</dbReference>
<comment type="similarity">
    <text evidence="7">Belongs to the UvrC family.</text>
</comment>
<dbReference type="InterPro" id="IPR003583">
    <property type="entry name" value="Hlx-hairpin-Hlx_DNA-bd_motif"/>
</dbReference>
<dbReference type="InterPro" id="IPR000305">
    <property type="entry name" value="GIY-YIG_endonuc"/>
</dbReference>
<comment type="function">
    <text evidence="7">The UvrABC repair system catalyzes the recognition and processing of DNA lesions. UvrC both incises the 5' and 3' sides of the lesion. The N-terminal half is responsible for the 3' incision and the C-terminal half is responsible for the 5' incision.</text>
</comment>
<evidence type="ECO:0000256" key="4">
    <source>
        <dbReference type="ARBA" id="ARBA00022881"/>
    </source>
</evidence>
<keyword evidence="6 7" id="KW-0742">SOS response</keyword>
<dbReference type="Pfam" id="PF02151">
    <property type="entry name" value="UVR"/>
    <property type="match status" value="1"/>
</dbReference>
<keyword evidence="5 7" id="KW-0234">DNA repair</keyword>
<dbReference type="InterPro" id="IPR036876">
    <property type="entry name" value="UVR_dom_sf"/>
</dbReference>
<evidence type="ECO:0000256" key="6">
    <source>
        <dbReference type="ARBA" id="ARBA00023236"/>
    </source>
</evidence>
<dbReference type="FunFam" id="3.30.420.340:FF:000001">
    <property type="entry name" value="UvrABC system protein C"/>
    <property type="match status" value="1"/>
</dbReference>
<evidence type="ECO:0000313" key="11">
    <source>
        <dbReference type="EMBL" id="PTQ88526.1"/>
    </source>
</evidence>
<dbReference type="Pfam" id="PF08459">
    <property type="entry name" value="UvrC_RNaseH_dom"/>
    <property type="match status" value="1"/>
</dbReference>
<name>A0A2T5IX42_9GAMM</name>
<evidence type="ECO:0000256" key="1">
    <source>
        <dbReference type="ARBA" id="ARBA00022490"/>
    </source>
</evidence>
<evidence type="ECO:0000256" key="7">
    <source>
        <dbReference type="HAMAP-Rule" id="MF_00203"/>
    </source>
</evidence>
<dbReference type="SMART" id="SM00465">
    <property type="entry name" value="GIYc"/>
    <property type="match status" value="1"/>
</dbReference>
<dbReference type="Pfam" id="PF14520">
    <property type="entry name" value="HHH_5"/>
    <property type="match status" value="1"/>
</dbReference>
<dbReference type="GO" id="GO:0009380">
    <property type="term" value="C:excinuclease repair complex"/>
    <property type="evidence" value="ECO:0007669"/>
    <property type="project" value="InterPro"/>
</dbReference>
<dbReference type="GO" id="GO:0006289">
    <property type="term" value="P:nucleotide-excision repair"/>
    <property type="evidence" value="ECO:0007669"/>
    <property type="project" value="UniProtKB-UniRule"/>
</dbReference>
<evidence type="ECO:0000259" key="9">
    <source>
        <dbReference type="PROSITE" id="PS50164"/>
    </source>
</evidence>
<feature type="domain" description="UvrC family homology region profile" evidence="10">
    <location>
        <begin position="253"/>
        <end position="478"/>
    </location>
</feature>
<dbReference type="NCBIfam" id="NF001824">
    <property type="entry name" value="PRK00558.1-5"/>
    <property type="match status" value="1"/>
</dbReference>
<keyword evidence="2 7" id="KW-0227">DNA damage</keyword>
<dbReference type="SUPFAM" id="SSF82771">
    <property type="entry name" value="GIY-YIG endonuclease"/>
    <property type="match status" value="1"/>
</dbReference>
<dbReference type="InterPro" id="IPR038476">
    <property type="entry name" value="UvrC_RNase_H_dom_sf"/>
</dbReference>
<dbReference type="SUPFAM" id="SSF47781">
    <property type="entry name" value="RuvA domain 2-like"/>
    <property type="match status" value="1"/>
</dbReference>
<sequence>MNDKVSAVLATLPTLPGVYKMLGEMGDVLYVGKAKSLKNRVSSYFHKTITHPKTKALVAKICDIELTITSSETEALLLEQTLIKTLKPPFNILLRDDKSYPYIIISADKPYPRISWQRGKQTIKAGRVFGPYPNSQAVHDSLLLLQRLFQVRQCEDSTFRNRDRPCLQHQIKRCRAPCVGLISPEDYQKDIQNTVHFLEGKNSELQQRLIAQMEEASAELAFEAAAIYRDQLASLRQVQAQQAAYCEQGEADIFALAIQAGLVCVQVMFVRGGRILGSKSYFPETTEIEEERILAEFLASFYWQQERDLPQEIIISHRLENDEIEALLNALLQSYQQKLVLKYRVKEDRAAWLSLAQLNAQEALKARLANKVQISARLQALQQLLALESVPQRIECFDISHSQGEATVASCVVFDSQGARKRDYRHYLIKGITAGDDYAAMEQALTRRFSKVTADSPLPDILLIDGGKGQLAQAKRVLGSLNIQHVLMMGVSKGEGRKAGLETLHFTDQTSIQLAPDAIALHLIQYIRDEAHRFAITKHRAKRDKARKTSPLEAIPGLGAKRRRDLLNHFGGLQGVLTASVKELASVSGIGTTLAETIYQVLH</sequence>
<protein>
    <recommendedName>
        <fullName evidence="7">UvrABC system protein C</fullName>
        <shortName evidence="7">Protein UvrC</shortName>
    </recommendedName>
    <alternativeName>
        <fullName evidence="7">Excinuclease ABC subunit C</fullName>
    </alternativeName>
</protein>
<keyword evidence="12" id="KW-1185">Reference proteome</keyword>
<reference evidence="11 12" key="1">
    <citation type="submission" date="2018-04" db="EMBL/GenBank/DDBJ databases">
        <title>Genomic Encyclopedia of Archaeal and Bacterial Type Strains, Phase II (KMG-II): from individual species to whole genera.</title>
        <authorList>
            <person name="Goeker M."/>
        </authorList>
    </citation>
    <scope>NUCLEOTIDE SEQUENCE [LARGE SCALE GENOMIC DNA]</scope>
    <source>
        <strain evidence="11 12">DSM 5822</strain>
    </source>
</reference>
<dbReference type="SMART" id="SM00278">
    <property type="entry name" value="HhH1"/>
    <property type="match status" value="2"/>
</dbReference>
<dbReference type="FunFam" id="3.40.1440.10:FF:000001">
    <property type="entry name" value="UvrABC system protein C"/>
    <property type="match status" value="1"/>
</dbReference>
<dbReference type="Gene3D" id="3.30.420.340">
    <property type="entry name" value="UvrC, RNAse H endonuclease domain"/>
    <property type="match status" value="1"/>
</dbReference>